<reference evidence="2 3" key="1">
    <citation type="submission" date="2019-11" db="EMBL/GenBank/DDBJ databases">
        <title>Whole genome sequence of Oryza granulata.</title>
        <authorList>
            <person name="Li W."/>
        </authorList>
    </citation>
    <scope>NUCLEOTIDE SEQUENCE [LARGE SCALE GENOMIC DNA]</scope>
    <source>
        <strain evidence="3">cv. Menghai</strain>
        <tissue evidence="2">Leaf</tissue>
    </source>
</reference>
<dbReference type="EMBL" id="SPHZ02000009">
    <property type="protein sequence ID" value="KAF0899648.1"/>
    <property type="molecule type" value="Genomic_DNA"/>
</dbReference>
<protein>
    <submittedName>
        <fullName evidence="2">Uncharacterized protein</fullName>
    </submittedName>
</protein>
<gene>
    <name evidence="2" type="ORF">E2562_021347</name>
</gene>
<feature type="region of interest" description="Disordered" evidence="1">
    <location>
        <begin position="110"/>
        <end position="143"/>
    </location>
</feature>
<sequence length="143" mass="15204">MPEGEVTDNMGELDLDSVVVGVEDRNVGQQNEDVTAWSRSGLDGATVDASVIEHATATAVPEPEHDDLFDEDQDPDDTYIADGVLPPSVLWEKMMMMIFCVKFAQGHGTAADATSFQDAPDAASVEDATGNTNRQDDASSVGN</sequence>
<keyword evidence="3" id="KW-1185">Reference proteome</keyword>
<evidence type="ECO:0000256" key="1">
    <source>
        <dbReference type="SAM" id="MobiDB-lite"/>
    </source>
</evidence>
<name>A0A6G1CGN7_9ORYZ</name>
<dbReference type="AlphaFoldDB" id="A0A6G1CGN7"/>
<feature type="compositionally biased region" description="Polar residues" evidence="1">
    <location>
        <begin position="129"/>
        <end position="143"/>
    </location>
</feature>
<dbReference type="OrthoDB" id="713060at2759"/>
<proteinExistence type="predicted"/>
<organism evidence="2 3">
    <name type="scientific">Oryza meyeriana var. granulata</name>
    <dbReference type="NCBI Taxonomy" id="110450"/>
    <lineage>
        <taxon>Eukaryota</taxon>
        <taxon>Viridiplantae</taxon>
        <taxon>Streptophyta</taxon>
        <taxon>Embryophyta</taxon>
        <taxon>Tracheophyta</taxon>
        <taxon>Spermatophyta</taxon>
        <taxon>Magnoliopsida</taxon>
        <taxon>Liliopsida</taxon>
        <taxon>Poales</taxon>
        <taxon>Poaceae</taxon>
        <taxon>BOP clade</taxon>
        <taxon>Oryzoideae</taxon>
        <taxon>Oryzeae</taxon>
        <taxon>Oryzinae</taxon>
        <taxon>Oryza</taxon>
        <taxon>Oryza meyeriana</taxon>
    </lineage>
</organism>
<accession>A0A6G1CGN7</accession>
<dbReference type="Proteomes" id="UP000479710">
    <property type="component" value="Unassembled WGS sequence"/>
</dbReference>
<evidence type="ECO:0000313" key="2">
    <source>
        <dbReference type="EMBL" id="KAF0899648.1"/>
    </source>
</evidence>
<comment type="caution">
    <text evidence="2">The sequence shown here is derived from an EMBL/GenBank/DDBJ whole genome shotgun (WGS) entry which is preliminary data.</text>
</comment>
<evidence type="ECO:0000313" key="3">
    <source>
        <dbReference type="Proteomes" id="UP000479710"/>
    </source>
</evidence>